<name>A0ABV0PAK7_9TELE</name>
<comment type="caution">
    <text evidence="1">The sequence shown here is derived from an EMBL/GenBank/DDBJ whole genome shotgun (WGS) entry which is preliminary data.</text>
</comment>
<organism evidence="1 2">
    <name type="scientific">Goodea atripinnis</name>
    <dbReference type="NCBI Taxonomy" id="208336"/>
    <lineage>
        <taxon>Eukaryota</taxon>
        <taxon>Metazoa</taxon>
        <taxon>Chordata</taxon>
        <taxon>Craniata</taxon>
        <taxon>Vertebrata</taxon>
        <taxon>Euteleostomi</taxon>
        <taxon>Actinopterygii</taxon>
        <taxon>Neopterygii</taxon>
        <taxon>Teleostei</taxon>
        <taxon>Neoteleostei</taxon>
        <taxon>Acanthomorphata</taxon>
        <taxon>Ovalentaria</taxon>
        <taxon>Atherinomorphae</taxon>
        <taxon>Cyprinodontiformes</taxon>
        <taxon>Goodeidae</taxon>
        <taxon>Goodea</taxon>
    </lineage>
</organism>
<protein>
    <submittedName>
        <fullName evidence="1">Uncharacterized protein</fullName>
    </submittedName>
</protein>
<evidence type="ECO:0000313" key="1">
    <source>
        <dbReference type="EMBL" id="MEQ2180471.1"/>
    </source>
</evidence>
<gene>
    <name evidence="1" type="ORF">GOODEAATRI_001541</name>
</gene>
<dbReference type="EMBL" id="JAHRIO010070014">
    <property type="protein sequence ID" value="MEQ2180471.1"/>
    <property type="molecule type" value="Genomic_DNA"/>
</dbReference>
<proteinExistence type="predicted"/>
<evidence type="ECO:0000313" key="2">
    <source>
        <dbReference type="Proteomes" id="UP001476798"/>
    </source>
</evidence>
<sequence>MSRAPYNMQIMVHQSVFSVSLVAALRWITRHGRALQEYKPLRGSSLLLAQPVSAAPSWRLMLVCTADRKWHGREGELSAWGAGMGTERVNKLIIFFLLCRHSLVDSATAKDRRAYGGVGVTLLTMSGGPITSLQICRAKSRAGVSCTHGVCYSPIIPA</sequence>
<keyword evidence="2" id="KW-1185">Reference proteome</keyword>
<accession>A0ABV0PAK7</accession>
<dbReference type="Proteomes" id="UP001476798">
    <property type="component" value="Unassembled WGS sequence"/>
</dbReference>
<reference evidence="1 2" key="1">
    <citation type="submission" date="2021-06" db="EMBL/GenBank/DDBJ databases">
        <authorList>
            <person name="Palmer J.M."/>
        </authorList>
    </citation>
    <scope>NUCLEOTIDE SEQUENCE [LARGE SCALE GENOMIC DNA]</scope>
    <source>
        <strain evidence="1 2">GA_2019</strain>
        <tissue evidence="1">Muscle</tissue>
    </source>
</reference>